<feature type="non-terminal residue" evidence="1">
    <location>
        <position position="1"/>
    </location>
</feature>
<keyword evidence="2" id="KW-1185">Reference proteome</keyword>
<dbReference type="AlphaFoldDB" id="A0AAD6LZC1"/>
<organism evidence="1 2">
    <name type="scientific">Populus alba x Populus x berolinensis</name>
    <dbReference type="NCBI Taxonomy" id="444605"/>
    <lineage>
        <taxon>Eukaryota</taxon>
        <taxon>Viridiplantae</taxon>
        <taxon>Streptophyta</taxon>
        <taxon>Embryophyta</taxon>
        <taxon>Tracheophyta</taxon>
        <taxon>Spermatophyta</taxon>
        <taxon>Magnoliopsida</taxon>
        <taxon>eudicotyledons</taxon>
        <taxon>Gunneridae</taxon>
        <taxon>Pentapetalae</taxon>
        <taxon>rosids</taxon>
        <taxon>fabids</taxon>
        <taxon>Malpighiales</taxon>
        <taxon>Salicaceae</taxon>
        <taxon>Saliceae</taxon>
        <taxon>Populus</taxon>
    </lineage>
</organism>
<gene>
    <name evidence="1" type="ORF">NC653_031667</name>
</gene>
<dbReference type="Proteomes" id="UP001164929">
    <property type="component" value="Chromosome 13"/>
</dbReference>
<evidence type="ECO:0000313" key="2">
    <source>
        <dbReference type="Proteomes" id="UP001164929"/>
    </source>
</evidence>
<dbReference type="EMBL" id="JAQIZT010000013">
    <property type="protein sequence ID" value="KAJ6975910.1"/>
    <property type="molecule type" value="Genomic_DNA"/>
</dbReference>
<evidence type="ECO:0000313" key="1">
    <source>
        <dbReference type="EMBL" id="KAJ6975910.1"/>
    </source>
</evidence>
<proteinExistence type="predicted"/>
<reference evidence="1" key="1">
    <citation type="journal article" date="2023" name="Mol. Ecol. Resour.">
        <title>Chromosome-level genome assembly of a triploid poplar Populus alba 'Berolinensis'.</title>
        <authorList>
            <person name="Chen S."/>
            <person name="Yu Y."/>
            <person name="Wang X."/>
            <person name="Wang S."/>
            <person name="Zhang T."/>
            <person name="Zhou Y."/>
            <person name="He R."/>
            <person name="Meng N."/>
            <person name="Wang Y."/>
            <person name="Liu W."/>
            <person name="Liu Z."/>
            <person name="Liu J."/>
            <person name="Guo Q."/>
            <person name="Huang H."/>
            <person name="Sederoff R.R."/>
            <person name="Wang G."/>
            <person name="Qu G."/>
            <person name="Chen S."/>
        </authorList>
    </citation>
    <scope>NUCLEOTIDE SEQUENCE</scope>
    <source>
        <strain evidence="1">SC-2020</strain>
    </source>
</reference>
<name>A0AAD6LZC1_9ROSI</name>
<accession>A0AAD6LZC1</accession>
<sequence>QPQTLTRKTLLKPPSLCNYPTPLSTSPNLQQSWFFIKTSKTFPHTNFHFQRWFFTDNSYLPSPEWIEPFNDPPDTASETPQNLKPSPWVHQISSLLLDGSMDMESGSDLFCNKFLIKLSPNFVSFVLKLLKGYGFVSHQTYFNPFKV</sequence>
<comment type="caution">
    <text evidence="1">The sequence shown here is derived from an EMBL/GenBank/DDBJ whole genome shotgun (WGS) entry which is preliminary data.</text>
</comment>
<protein>
    <submittedName>
        <fullName evidence="1">Uncharacterized protein</fullName>
    </submittedName>
</protein>